<reference evidence="2 3" key="1">
    <citation type="submission" date="2019-01" db="EMBL/GenBank/DDBJ databases">
        <authorList>
            <person name="Chen W.-M."/>
        </authorList>
    </citation>
    <scope>NUCLEOTIDE SEQUENCE [LARGE SCALE GENOMIC DNA]</scope>
    <source>
        <strain evidence="2 3">YBJ-36</strain>
    </source>
</reference>
<keyword evidence="3" id="KW-1185">Reference proteome</keyword>
<evidence type="ECO:0000256" key="1">
    <source>
        <dbReference type="ARBA" id="ARBA00022649"/>
    </source>
</evidence>
<name>A0A3S2V9H7_9SPHI</name>
<accession>A0A3S2V9H7</accession>
<dbReference type="InterPro" id="IPR007712">
    <property type="entry name" value="RelE/ParE_toxin"/>
</dbReference>
<keyword evidence="1" id="KW-1277">Toxin-antitoxin system</keyword>
<organism evidence="2 3">
    <name type="scientific">Mucilaginibacter limnophilus</name>
    <dbReference type="NCBI Taxonomy" id="1932778"/>
    <lineage>
        <taxon>Bacteria</taxon>
        <taxon>Pseudomonadati</taxon>
        <taxon>Bacteroidota</taxon>
        <taxon>Sphingobacteriia</taxon>
        <taxon>Sphingobacteriales</taxon>
        <taxon>Sphingobacteriaceae</taxon>
        <taxon>Mucilaginibacter</taxon>
    </lineage>
</organism>
<dbReference type="InterPro" id="IPR035093">
    <property type="entry name" value="RelE/ParE_toxin_dom_sf"/>
</dbReference>
<dbReference type="Proteomes" id="UP000282759">
    <property type="component" value="Unassembled WGS sequence"/>
</dbReference>
<evidence type="ECO:0000313" key="3">
    <source>
        <dbReference type="Proteomes" id="UP000282759"/>
    </source>
</evidence>
<evidence type="ECO:0008006" key="4">
    <source>
        <dbReference type="Google" id="ProtNLM"/>
    </source>
</evidence>
<protein>
    <recommendedName>
        <fullName evidence="4">Type II toxin-antitoxin system RelE/ParE family toxin</fullName>
    </recommendedName>
</protein>
<evidence type="ECO:0000313" key="2">
    <source>
        <dbReference type="EMBL" id="RVU01988.1"/>
    </source>
</evidence>
<dbReference type="OrthoDB" id="1098070at2"/>
<dbReference type="Gene3D" id="3.30.2310.20">
    <property type="entry name" value="RelE-like"/>
    <property type="match status" value="1"/>
</dbReference>
<comment type="caution">
    <text evidence="2">The sequence shown here is derived from an EMBL/GenBank/DDBJ whole genome shotgun (WGS) entry which is preliminary data.</text>
</comment>
<dbReference type="EMBL" id="SACK01000002">
    <property type="protein sequence ID" value="RVU01988.1"/>
    <property type="molecule type" value="Genomic_DNA"/>
</dbReference>
<dbReference type="AlphaFoldDB" id="A0A3S2V9H7"/>
<dbReference type="RefSeq" id="WP_127704352.1">
    <property type="nucleotide sequence ID" value="NZ_SACK01000002.1"/>
</dbReference>
<proteinExistence type="predicted"/>
<gene>
    <name evidence="2" type="ORF">EOD41_08530</name>
</gene>
<sequence>MAFDVIWSAEAEKSYSKILLYLQKNWTDREVNHFVKRVNILIKNITQQPYLFKPSSTKQIRKAVIGKQNSLFYLVRNHQIILLTFWDNRQHPKKNKY</sequence>
<dbReference type="Pfam" id="PF05016">
    <property type="entry name" value="ParE_toxin"/>
    <property type="match status" value="1"/>
</dbReference>